<evidence type="ECO:0000313" key="3">
    <source>
        <dbReference type="Proteomes" id="UP000321461"/>
    </source>
</evidence>
<proteinExistence type="predicted"/>
<dbReference type="EMBL" id="VSBS01001214">
    <property type="protein sequence ID" value="TXS98955.1"/>
    <property type="molecule type" value="Genomic_DNA"/>
</dbReference>
<evidence type="ECO:0000256" key="1">
    <source>
        <dbReference type="SAM" id="Phobius"/>
    </source>
</evidence>
<sequence>MKFIGKLLLYILIALLVAIAGLYFLLQTRWGAEHISAWVSENSDYHLAFGAMDHRFSAPSHIVLENVTFGRDGQPATLVAKSVDIALSSRQLTEPRHVDTILLENGTLNLTDQTAPLPFKADRLQLRDMAFNSPNSEWKLSAQRVNGGVVPWSPKAGKVLGTKAQIQFSAGSLSLNDVPATNVLIEGSIDNDRVTLTNLGADIARGTLTGNAQRNA</sequence>
<keyword evidence="1" id="KW-1133">Transmembrane helix</keyword>
<keyword evidence="1" id="KW-0472">Membrane</keyword>
<gene>
    <name evidence="2" type="ORF">FWK02_25340</name>
</gene>
<feature type="transmembrane region" description="Helical" evidence="1">
    <location>
        <begin position="7"/>
        <end position="26"/>
    </location>
</feature>
<feature type="non-terminal residue" evidence="2">
    <location>
        <position position="216"/>
    </location>
</feature>
<reference evidence="2 3" key="1">
    <citation type="submission" date="2019-08" db="EMBL/GenBank/DDBJ databases">
        <title>Whole genome analysis of cultivated E. coli strains isolated from CD patients and healthy donors.</title>
        <authorList>
            <person name="Siniagina M.N."/>
            <person name="Markelova M.I."/>
            <person name="Laikov A.V."/>
            <person name="Boulygina E.A."/>
            <person name="Khusnutdinova D.R."/>
            <person name="Kharchenko A."/>
            <person name="Grigoryeva T.V."/>
        </authorList>
    </citation>
    <scope>NUCLEOTIDE SEQUENCE [LARGE SCALE GENOMIC DNA]</scope>
    <source>
        <strain evidence="2 3">3_77_5</strain>
    </source>
</reference>
<evidence type="ECO:0000313" key="2">
    <source>
        <dbReference type="EMBL" id="TXS98955.1"/>
    </source>
</evidence>
<protein>
    <submittedName>
        <fullName evidence="2">AsmA family protein</fullName>
    </submittedName>
</protein>
<comment type="caution">
    <text evidence="2">The sequence shown here is derived from an EMBL/GenBank/DDBJ whole genome shotgun (WGS) entry which is preliminary data.</text>
</comment>
<organism evidence="2 3">
    <name type="scientific">Escherichia coli</name>
    <dbReference type="NCBI Taxonomy" id="562"/>
    <lineage>
        <taxon>Bacteria</taxon>
        <taxon>Pseudomonadati</taxon>
        <taxon>Pseudomonadota</taxon>
        <taxon>Gammaproteobacteria</taxon>
        <taxon>Enterobacterales</taxon>
        <taxon>Enterobacteriaceae</taxon>
        <taxon>Escherichia</taxon>
    </lineage>
</organism>
<dbReference type="Proteomes" id="UP000321461">
    <property type="component" value="Unassembled WGS sequence"/>
</dbReference>
<dbReference type="AlphaFoldDB" id="A0A5C9ADC2"/>
<accession>A0A5C9ADC2</accession>
<keyword evidence="1" id="KW-0812">Transmembrane</keyword>
<name>A0A5C9ADC2_ECOLX</name>